<protein>
    <submittedName>
        <fullName evidence="4">Flavonol synthase-like protein</fullName>
    </submittedName>
</protein>
<dbReference type="PROSITE" id="PS51471">
    <property type="entry name" value="FE2OG_OXY"/>
    <property type="match status" value="1"/>
</dbReference>
<feature type="domain" description="Fe2OG dioxygenase" evidence="3">
    <location>
        <begin position="1"/>
        <end position="96"/>
    </location>
</feature>
<dbReference type="EMBL" id="GU388434">
    <property type="protein sequence ID" value="ADK63099.1"/>
    <property type="molecule type" value="mRNA"/>
</dbReference>
<dbReference type="InterPro" id="IPR027443">
    <property type="entry name" value="IPNS-like_sf"/>
</dbReference>
<sequence length="144" mass="16270">KINYYPPCPRADEVLGIKPHADGTAVTVLLQDSEVEALQVQKDDVWFRIASIPHALFVNVGDQMEIMSNGIFKSAVHKVTTNAKRERISLAMLCCPHPENEIGPAQELINEQNPKLFNNITNYSKVFFQIDPTDNERPIDLLRI</sequence>
<evidence type="ECO:0000313" key="4">
    <source>
        <dbReference type="EMBL" id="ADK63099.1"/>
    </source>
</evidence>
<dbReference type="InterPro" id="IPR044861">
    <property type="entry name" value="IPNS-like_FE2OG_OXY"/>
</dbReference>
<proteinExistence type="evidence at transcript level"/>
<dbReference type="GO" id="GO:0046872">
    <property type="term" value="F:metal ion binding"/>
    <property type="evidence" value="ECO:0007669"/>
    <property type="project" value="UniProtKB-KW"/>
</dbReference>
<reference evidence="4" key="1">
    <citation type="journal article" date="2012" name="Plant Growth Regul.">
        <title>Exogenous application of salicylic acid enhanced the rutin accumulation and influenced the expression patterns of rutin biosynthesis related genes in Fagopyrum tartaricum Gaertn leaves.</title>
        <authorList>
            <person name="Sun Z."/>
            <person name="Hou S."/>
            <person name="Yang W."/>
            <person name="Han Y."/>
        </authorList>
    </citation>
    <scope>NUCLEOTIDE SEQUENCE</scope>
</reference>
<evidence type="ECO:0000256" key="1">
    <source>
        <dbReference type="ARBA" id="ARBA00022723"/>
    </source>
</evidence>
<dbReference type="AlphaFoldDB" id="F8QQP1"/>
<evidence type="ECO:0000256" key="2">
    <source>
        <dbReference type="ARBA" id="ARBA00023004"/>
    </source>
</evidence>
<evidence type="ECO:0000259" key="3">
    <source>
        <dbReference type="PROSITE" id="PS51471"/>
    </source>
</evidence>
<keyword evidence="2" id="KW-0408">Iron</keyword>
<dbReference type="SUPFAM" id="SSF51197">
    <property type="entry name" value="Clavaminate synthase-like"/>
    <property type="match status" value="1"/>
</dbReference>
<organism evidence="4">
    <name type="scientific">Fagopyrum tataricum</name>
    <name type="common">Tartarian buckwheat</name>
    <name type="synonym">Polygonum tataricum</name>
    <dbReference type="NCBI Taxonomy" id="62330"/>
    <lineage>
        <taxon>Eukaryota</taxon>
        <taxon>Viridiplantae</taxon>
        <taxon>Streptophyta</taxon>
        <taxon>Embryophyta</taxon>
        <taxon>Tracheophyta</taxon>
        <taxon>Spermatophyta</taxon>
        <taxon>Magnoliopsida</taxon>
        <taxon>eudicotyledons</taxon>
        <taxon>Gunneridae</taxon>
        <taxon>Pentapetalae</taxon>
        <taxon>Caryophyllales</taxon>
        <taxon>Polygonaceae</taxon>
        <taxon>Polygonoideae</taxon>
        <taxon>Fagopyreae</taxon>
        <taxon>Fagopyrum</taxon>
    </lineage>
</organism>
<dbReference type="InterPro" id="IPR005123">
    <property type="entry name" value="Oxoglu/Fe-dep_dioxygenase_dom"/>
</dbReference>
<name>F8QQP1_FAGTA</name>
<dbReference type="Gene3D" id="2.60.120.330">
    <property type="entry name" value="B-lactam Antibiotic, Isopenicillin N Synthase, Chain"/>
    <property type="match status" value="1"/>
</dbReference>
<dbReference type="PANTHER" id="PTHR47991">
    <property type="entry name" value="OXOGLUTARATE/IRON-DEPENDENT DIOXYGENASE"/>
    <property type="match status" value="1"/>
</dbReference>
<keyword evidence="1" id="KW-0479">Metal-binding</keyword>
<feature type="non-terminal residue" evidence="4">
    <location>
        <position position="1"/>
    </location>
</feature>
<dbReference type="Pfam" id="PF03171">
    <property type="entry name" value="2OG-FeII_Oxy"/>
    <property type="match status" value="1"/>
</dbReference>
<accession>F8QQP1</accession>
<dbReference type="InterPro" id="IPR050295">
    <property type="entry name" value="Plant_2OG-oxidoreductases"/>
</dbReference>